<dbReference type="SMR" id="A0A3B6KM89"/>
<dbReference type="Gene3D" id="3.30.40.10">
    <property type="entry name" value="Zinc/RING finger domain, C3HC4 (zinc finger)"/>
    <property type="match status" value="1"/>
</dbReference>
<evidence type="ECO:0000256" key="2">
    <source>
        <dbReference type="ARBA" id="ARBA00004906"/>
    </source>
</evidence>
<dbReference type="Gramene" id="TraesARI5A03G02746640.1">
    <property type="protein sequence ID" value="TraesARI5A03G02746640.1"/>
    <property type="gene ID" value="TraesARI5A03G02746640"/>
</dbReference>
<dbReference type="SMART" id="SM00504">
    <property type="entry name" value="Ubox"/>
    <property type="match status" value="1"/>
</dbReference>
<dbReference type="PANTHER" id="PTHR23315:SF260">
    <property type="entry name" value="U-BOX DOMAIN-CONTAINING PROTEIN 73"/>
    <property type="match status" value="1"/>
</dbReference>
<dbReference type="Proteomes" id="UP000019116">
    <property type="component" value="Chromosome 5A"/>
</dbReference>
<organism evidence="8">
    <name type="scientific">Triticum aestivum</name>
    <name type="common">Wheat</name>
    <dbReference type="NCBI Taxonomy" id="4565"/>
    <lineage>
        <taxon>Eukaryota</taxon>
        <taxon>Viridiplantae</taxon>
        <taxon>Streptophyta</taxon>
        <taxon>Embryophyta</taxon>
        <taxon>Tracheophyta</taxon>
        <taxon>Spermatophyta</taxon>
        <taxon>Magnoliopsida</taxon>
        <taxon>Liliopsida</taxon>
        <taxon>Poales</taxon>
        <taxon>Poaceae</taxon>
        <taxon>BOP clade</taxon>
        <taxon>Pooideae</taxon>
        <taxon>Triticodae</taxon>
        <taxon>Triticeae</taxon>
        <taxon>Triticinae</taxon>
        <taxon>Triticum</taxon>
    </lineage>
</organism>
<dbReference type="InterPro" id="IPR003613">
    <property type="entry name" value="Ubox_domain"/>
</dbReference>
<dbReference type="OrthoDB" id="655609at2759"/>
<evidence type="ECO:0000256" key="4">
    <source>
        <dbReference type="ARBA" id="ARBA00022679"/>
    </source>
</evidence>
<evidence type="ECO:0000256" key="6">
    <source>
        <dbReference type="SAM" id="MobiDB-lite"/>
    </source>
</evidence>
<dbReference type="RefSeq" id="XP_044382314.1">
    <property type="nucleotide sequence ID" value="XM_044526379.1"/>
</dbReference>
<evidence type="ECO:0000256" key="3">
    <source>
        <dbReference type="ARBA" id="ARBA00012483"/>
    </source>
</evidence>
<dbReference type="OMA" id="WSHEDAD"/>
<accession>A0A3B6KM89</accession>
<dbReference type="GO" id="GO:0061630">
    <property type="term" value="F:ubiquitin protein ligase activity"/>
    <property type="evidence" value="ECO:0007669"/>
    <property type="project" value="UniProtKB-EC"/>
</dbReference>
<feature type="domain" description="U-box" evidence="7">
    <location>
        <begin position="260"/>
        <end position="320"/>
    </location>
</feature>
<sequence length="636" mass="69029">MSGRRNRGGASAPPALAPPGPGERPPPPSQSSRRPAAATLEQRLRSSVEREIDEASAMQPAEAGQGSSSPAPASSRPRFWPRARQAARKVLGISKKPSARSAAGTPHGQDTVPDASGTSESAAVAAARTGTGDEAGSEQQPVEVAPTRSEFAAMMQTALAKIQEGDAADDQAKRQAAIAAMEKAMTFAEMEKAMTALMKIQEDAAVGDQAQGQAAFAEMEKAMTGLMDLSHKKTSGPPKLPRDFATKWPHSEGDPLLERVMKDPIILASGYTVDKSCQQWSLAQKNTCPVTGHSLPHSLTAPNHLLHDMIAEWCLDHSNLARSSIGRSLPLVPPAEDEIQEILELFSGHPVRQKEALRMLNLMSKTSKGMQPCLAKWPELTPLLMNLRKHWMNVWSADIEAQRISLIHNLSMHRPNREILAGQNEVPAVLKNVVERAGKLGLSASLLAMVASIIATLSEFDVFRKRMVTIGGMKMLSGLLKIEDVVLRKETGAAILALCADEEAKLSAAVSDVPDRLLECFMATDEFLLLLDRLPKSPEALDMICDKAMELVNIVIEEDAGGMVTSQGIHSAISLIFVITERDVGKLKVKNVEDFKERLRELSSKRIPMQTMFQVEKIIKTLSEMFPAPTTQLQNQ</sequence>
<keyword evidence="9" id="KW-1185">Reference proteome</keyword>
<dbReference type="PaxDb" id="4565-Traes_5AL_8541A326D.2"/>
<dbReference type="AlphaFoldDB" id="A0A3B6KM89"/>
<dbReference type="SUPFAM" id="SSF57850">
    <property type="entry name" value="RING/U-box"/>
    <property type="match status" value="1"/>
</dbReference>
<dbReference type="EnsemblPlants" id="TraesCS5A02G317300.1">
    <property type="protein sequence ID" value="TraesCS5A02G317300.1"/>
    <property type="gene ID" value="TraesCS5A02G317300"/>
</dbReference>
<dbReference type="GO" id="GO:0005737">
    <property type="term" value="C:cytoplasm"/>
    <property type="evidence" value="ECO:0000318"/>
    <property type="project" value="GO_Central"/>
</dbReference>
<dbReference type="InterPro" id="IPR013083">
    <property type="entry name" value="Znf_RING/FYVE/PHD"/>
</dbReference>
<dbReference type="Gramene" id="TraesCS5A02G317300.1">
    <property type="protein sequence ID" value="TraesCS5A02G317300.1"/>
    <property type="gene ID" value="TraesCS5A02G317300"/>
</dbReference>
<dbReference type="Pfam" id="PF04564">
    <property type="entry name" value="U-box"/>
    <property type="match status" value="1"/>
</dbReference>
<evidence type="ECO:0000259" key="7">
    <source>
        <dbReference type="PROSITE" id="PS51698"/>
    </source>
</evidence>
<dbReference type="Gramene" id="TraesJAG5A03G02706250.1">
    <property type="protein sequence ID" value="TraesJAG5A03G02706250.1"/>
    <property type="gene ID" value="TraesJAG5A03G02706250"/>
</dbReference>
<reference evidence="8" key="1">
    <citation type="submission" date="2018-08" db="EMBL/GenBank/DDBJ databases">
        <authorList>
            <person name="Rossello M."/>
        </authorList>
    </citation>
    <scope>NUCLEOTIDE SEQUENCE [LARGE SCALE GENOMIC DNA]</scope>
    <source>
        <strain evidence="8">cv. Chinese Spring</strain>
    </source>
</reference>
<dbReference type="PANTHER" id="PTHR23315">
    <property type="entry name" value="U BOX DOMAIN-CONTAINING"/>
    <property type="match status" value="1"/>
</dbReference>
<evidence type="ECO:0000313" key="9">
    <source>
        <dbReference type="Proteomes" id="UP000019116"/>
    </source>
</evidence>
<dbReference type="InterPro" id="IPR011989">
    <property type="entry name" value="ARM-like"/>
</dbReference>
<evidence type="ECO:0000256" key="1">
    <source>
        <dbReference type="ARBA" id="ARBA00000900"/>
    </source>
</evidence>
<dbReference type="Gramene" id="TraesNOR5A03G02727770.1">
    <property type="protein sequence ID" value="TraesNOR5A03G02727770.1"/>
    <property type="gene ID" value="TraesNOR5A03G02727770"/>
</dbReference>
<feature type="region of interest" description="Disordered" evidence="6">
    <location>
        <begin position="1"/>
        <end position="143"/>
    </location>
</feature>
<dbReference type="SUPFAM" id="SSF48371">
    <property type="entry name" value="ARM repeat"/>
    <property type="match status" value="1"/>
</dbReference>
<keyword evidence="5" id="KW-0833">Ubl conjugation pathway</keyword>
<dbReference type="Gramene" id="TraesCS5A03G0769700.1">
    <property type="protein sequence ID" value="TraesCS5A03G0769700.1.CDS"/>
    <property type="gene ID" value="TraesCS5A03G0769700"/>
</dbReference>
<dbReference type="InterPro" id="IPR016024">
    <property type="entry name" value="ARM-type_fold"/>
</dbReference>
<dbReference type="GO" id="GO:0016567">
    <property type="term" value="P:protein ubiquitination"/>
    <property type="evidence" value="ECO:0007669"/>
    <property type="project" value="UniProtKB-UniPathway"/>
</dbReference>
<dbReference type="PROSITE" id="PS51698">
    <property type="entry name" value="U_BOX"/>
    <property type="match status" value="1"/>
</dbReference>
<keyword evidence="4" id="KW-0808">Transferase</keyword>
<gene>
    <name evidence="8" type="primary">LOC123104514</name>
</gene>
<feature type="compositionally biased region" description="Pro residues" evidence="6">
    <location>
        <begin position="15"/>
        <end position="29"/>
    </location>
</feature>
<dbReference type="Gramene" id="TraesLAC5A03G02658840.1">
    <property type="protein sequence ID" value="TraesLAC5A03G02658840.1"/>
    <property type="gene ID" value="TraesLAC5A03G02658840"/>
</dbReference>
<proteinExistence type="predicted"/>
<evidence type="ECO:0000313" key="8">
    <source>
        <dbReference type="EnsemblPlants" id="TraesCS5A02G317300.1"/>
    </source>
</evidence>
<feature type="compositionally biased region" description="Low complexity" evidence="6">
    <location>
        <begin position="60"/>
        <end position="78"/>
    </location>
</feature>
<dbReference type="STRING" id="4565.A0A3B6KM89"/>
<dbReference type="GeneID" id="123104514"/>
<dbReference type="EC" id="2.3.2.27" evidence="3"/>
<protein>
    <recommendedName>
        <fullName evidence="3">RING-type E3 ubiquitin transferase</fullName>
        <ecNumber evidence="3">2.3.2.27</ecNumber>
    </recommendedName>
</protein>
<reference evidence="8" key="2">
    <citation type="submission" date="2018-10" db="UniProtKB">
        <authorList>
            <consortium name="EnsemblPlants"/>
        </authorList>
    </citation>
    <scope>IDENTIFICATION</scope>
</reference>
<dbReference type="GO" id="GO:0005634">
    <property type="term" value="C:nucleus"/>
    <property type="evidence" value="ECO:0000318"/>
    <property type="project" value="GO_Central"/>
</dbReference>
<dbReference type="Gene3D" id="1.25.10.10">
    <property type="entry name" value="Leucine-rich Repeat Variant"/>
    <property type="match status" value="1"/>
</dbReference>
<dbReference type="Gramene" id="TraesSTA5A03G02695620.1">
    <property type="protein sequence ID" value="TraesSTA5A03G02695620.1"/>
    <property type="gene ID" value="TraesSTA5A03G02695620"/>
</dbReference>
<comment type="catalytic activity">
    <reaction evidence="1">
        <text>S-ubiquitinyl-[E2 ubiquitin-conjugating enzyme]-L-cysteine + [acceptor protein]-L-lysine = [E2 ubiquitin-conjugating enzyme]-L-cysteine + N(6)-ubiquitinyl-[acceptor protein]-L-lysine.</text>
        <dbReference type="EC" id="2.3.2.27"/>
    </reaction>
</comment>
<comment type="pathway">
    <text evidence="2">Protein modification; protein ubiquitination.</text>
</comment>
<dbReference type="UniPathway" id="UPA00143"/>
<evidence type="ECO:0000256" key="5">
    <source>
        <dbReference type="ARBA" id="ARBA00022786"/>
    </source>
</evidence>
<name>A0A3B6KM89_WHEAT</name>